<feature type="region of interest" description="Disordered" evidence="1">
    <location>
        <begin position="13"/>
        <end position="52"/>
    </location>
</feature>
<feature type="compositionally biased region" description="Low complexity" evidence="1">
    <location>
        <begin position="18"/>
        <end position="29"/>
    </location>
</feature>
<dbReference type="AlphaFoldDB" id="A0A833RJZ2"/>
<keyword evidence="3" id="KW-1185">Reference proteome</keyword>
<sequence length="243" mass="27986">MEQLVINARERLLESTGEENVTGGETETGQISGQDEQAAMDSVHGADARTERADKPTHMFYFVKHHQYELTPKMACKIEQARLETQRRRKEIENLTDTLRQVKIKEKQRIRKDSLKSGEEKRIMYLNHRIRNQRLTSKEKTTLLKLIKELETTRDKAIDAAAEASLMEKNYRADNIRRQISSTRKQHKSIKEYVQNAGYLQNCELHDDADALAKQNNLSALADLSNNEVRFLGCSINSIDIIS</sequence>
<dbReference type="EMBL" id="SWLB01000002">
    <property type="protein sequence ID" value="KAF3340942.1"/>
    <property type="molecule type" value="Genomic_DNA"/>
</dbReference>
<reference evidence="2" key="1">
    <citation type="submission" date="2020-01" db="EMBL/GenBank/DDBJ databases">
        <title>Genome sequence of Kobresia littledalei, the first chromosome-level genome in the family Cyperaceae.</title>
        <authorList>
            <person name="Qu G."/>
        </authorList>
    </citation>
    <scope>NUCLEOTIDE SEQUENCE</scope>
    <source>
        <strain evidence="2">C.B.Clarke</strain>
        <tissue evidence="2">Leaf</tissue>
    </source>
</reference>
<dbReference type="Proteomes" id="UP000623129">
    <property type="component" value="Unassembled WGS sequence"/>
</dbReference>
<evidence type="ECO:0000313" key="2">
    <source>
        <dbReference type="EMBL" id="KAF3340942.1"/>
    </source>
</evidence>
<dbReference type="OrthoDB" id="719964at2759"/>
<comment type="caution">
    <text evidence="2">The sequence shown here is derived from an EMBL/GenBank/DDBJ whole genome shotgun (WGS) entry which is preliminary data.</text>
</comment>
<accession>A0A833RJZ2</accession>
<protein>
    <submittedName>
        <fullName evidence="2">Uncharacterized protein</fullName>
    </submittedName>
</protein>
<name>A0A833RJZ2_9POAL</name>
<evidence type="ECO:0000313" key="3">
    <source>
        <dbReference type="Proteomes" id="UP000623129"/>
    </source>
</evidence>
<organism evidence="2 3">
    <name type="scientific">Carex littledalei</name>
    <dbReference type="NCBI Taxonomy" id="544730"/>
    <lineage>
        <taxon>Eukaryota</taxon>
        <taxon>Viridiplantae</taxon>
        <taxon>Streptophyta</taxon>
        <taxon>Embryophyta</taxon>
        <taxon>Tracheophyta</taxon>
        <taxon>Spermatophyta</taxon>
        <taxon>Magnoliopsida</taxon>
        <taxon>Liliopsida</taxon>
        <taxon>Poales</taxon>
        <taxon>Cyperaceae</taxon>
        <taxon>Cyperoideae</taxon>
        <taxon>Cariceae</taxon>
        <taxon>Carex</taxon>
        <taxon>Carex subgen. Euthyceras</taxon>
    </lineage>
</organism>
<proteinExistence type="predicted"/>
<gene>
    <name evidence="2" type="ORF">FCM35_KLT09786</name>
</gene>
<evidence type="ECO:0000256" key="1">
    <source>
        <dbReference type="SAM" id="MobiDB-lite"/>
    </source>
</evidence>